<sequence length="362" mass="39005">MKIVDVKIGKIKIPLKRPFKTALRTVYFAEDIIVKLITQSGLIGFGSAAPTFAITGDSLDSISSCILNELKPRIIGLELTNIECVMSKLHASVVNNTSALSAIDMAIYDLYAQSLNLPLYKFFGGYRNLVFTSVTISANPPDVMVADALVALEDGFSDLKLKLGVDPNYDLDRVKAVRAAVGNLIKISVDANQAWGAKESVRMIHKLEQLGLNIEFVEQPVKAKHIEDLLYVTQNVTTDILADESVFSPYDAFQICKQKAADLINIKLAKAGGFYQATKILNLAESAGIECLMGCMLESQVAVTAAAHFAAAKKSIVRCDLDPPALLAENPVIGGVSLDGNVLTLNETAGLGIKDIIGVQYL</sequence>
<dbReference type="Proteomes" id="UP000437748">
    <property type="component" value="Unassembled WGS sequence"/>
</dbReference>
<dbReference type="Gene3D" id="3.20.20.120">
    <property type="entry name" value="Enolase-like C-terminal domain"/>
    <property type="match status" value="1"/>
</dbReference>
<dbReference type="EMBL" id="WFLM01000001">
    <property type="protein sequence ID" value="KAB8040472.1"/>
    <property type="molecule type" value="Genomic_DNA"/>
</dbReference>
<keyword evidence="2 7" id="KW-0479">Metal-binding</keyword>
<dbReference type="PANTHER" id="PTHR48073:SF2">
    <property type="entry name" value="O-SUCCINYLBENZOATE SYNTHASE"/>
    <property type="match status" value="1"/>
</dbReference>
<keyword evidence="3 7" id="KW-0460">Magnesium</keyword>
<name>A0A6N6VZ20_9BACT</name>
<evidence type="ECO:0000256" key="7">
    <source>
        <dbReference type="PIRSR" id="PIRSR634603-3"/>
    </source>
</evidence>
<keyword evidence="11" id="KW-1185">Reference proteome</keyword>
<evidence type="ECO:0000256" key="6">
    <source>
        <dbReference type="PIRSR" id="PIRSR634603-2"/>
    </source>
</evidence>
<comment type="similarity">
    <text evidence="1 8">Belongs to the mandelate racemase/muconate lactonizing enzyme family.</text>
</comment>
<dbReference type="PANTHER" id="PTHR48073">
    <property type="entry name" value="O-SUCCINYLBENZOATE SYNTHASE-RELATED"/>
    <property type="match status" value="1"/>
</dbReference>
<reference evidence="10 11" key="1">
    <citation type="submission" date="2019-10" db="EMBL/GenBank/DDBJ databases">
        <title>New species of Slilvanegrellaceae.</title>
        <authorList>
            <person name="Pitt A."/>
            <person name="Hahn M.W."/>
        </authorList>
    </citation>
    <scope>NUCLEOTIDE SEQUENCE [LARGE SCALE GENOMIC DNA]</scope>
    <source>
        <strain evidence="10 11">SP-Ram-0.45-NSY-1</strain>
    </source>
</reference>
<dbReference type="OrthoDB" id="9796450at2"/>
<evidence type="ECO:0000256" key="3">
    <source>
        <dbReference type="ARBA" id="ARBA00022842"/>
    </source>
</evidence>
<gene>
    <name evidence="10" type="ORF">GCL60_00730</name>
</gene>
<dbReference type="SFLD" id="SFLDF00009">
    <property type="entry name" value="o-succinylbenzoate_synthase"/>
    <property type="match status" value="1"/>
</dbReference>
<feature type="binding site" evidence="6">
    <location>
        <position position="295"/>
    </location>
    <ligand>
        <name>substrate</name>
    </ligand>
</feature>
<dbReference type="SFLD" id="SFLDG00180">
    <property type="entry name" value="muconate_cycloisomerase"/>
    <property type="match status" value="1"/>
</dbReference>
<comment type="cofactor">
    <cofactor evidence="7 8">
        <name>Mg(2+)</name>
        <dbReference type="ChEBI" id="CHEBI:18420"/>
    </cofactor>
    <text evidence="7 8">Binds 1 Mg(2+) ion per subunit.</text>
</comment>
<dbReference type="InterPro" id="IPR029017">
    <property type="entry name" value="Enolase-like_N"/>
</dbReference>
<keyword evidence="4 8" id="KW-0413">Isomerase</keyword>
<feature type="binding site" evidence="7">
    <location>
        <position position="218"/>
    </location>
    <ligand>
        <name>Mg(2+)</name>
        <dbReference type="ChEBI" id="CHEBI:18420"/>
    </ligand>
</feature>
<dbReference type="Gene3D" id="3.30.390.10">
    <property type="entry name" value="Enolase-like, N-terminal domain"/>
    <property type="match status" value="1"/>
</dbReference>
<proteinExistence type="inferred from homology"/>
<dbReference type="GO" id="GO:0006518">
    <property type="term" value="P:peptide metabolic process"/>
    <property type="evidence" value="ECO:0007669"/>
    <property type="project" value="UniProtKB-ARBA"/>
</dbReference>
<dbReference type="Pfam" id="PF13378">
    <property type="entry name" value="MR_MLE_C"/>
    <property type="match status" value="1"/>
</dbReference>
<dbReference type="SUPFAM" id="SSF51604">
    <property type="entry name" value="Enolase C-terminal domain-like"/>
    <property type="match status" value="1"/>
</dbReference>
<evidence type="ECO:0000256" key="5">
    <source>
        <dbReference type="PIRSR" id="PIRSR634603-1"/>
    </source>
</evidence>
<feature type="binding site" evidence="7">
    <location>
        <position position="243"/>
    </location>
    <ligand>
        <name>Mg(2+)</name>
        <dbReference type="ChEBI" id="CHEBI:18420"/>
    </ligand>
</feature>
<evidence type="ECO:0000313" key="11">
    <source>
        <dbReference type="Proteomes" id="UP000437748"/>
    </source>
</evidence>
<dbReference type="FunFam" id="3.30.390.10:FF:000009">
    <property type="entry name" value="Hydrophobic dipeptide epimerase"/>
    <property type="match status" value="1"/>
</dbReference>
<dbReference type="GO" id="GO:0016855">
    <property type="term" value="F:racemase and epimerase activity, acting on amino acids and derivatives"/>
    <property type="evidence" value="ECO:0007669"/>
    <property type="project" value="UniProtKB-UniRule"/>
</dbReference>
<dbReference type="InterPro" id="IPR034603">
    <property type="entry name" value="Dipeptide_epimerase"/>
</dbReference>
<dbReference type="AlphaFoldDB" id="A0A6N6VZ20"/>
<feature type="binding site" evidence="6">
    <location>
        <position position="24"/>
    </location>
    <ligand>
        <name>substrate</name>
    </ligand>
</feature>
<dbReference type="CDD" id="cd03319">
    <property type="entry name" value="L-Ala-DL-Glu_epimerase"/>
    <property type="match status" value="1"/>
</dbReference>
<dbReference type="RefSeq" id="WP_153417987.1">
    <property type="nucleotide sequence ID" value="NZ_WFLM01000001.1"/>
</dbReference>
<dbReference type="InterPro" id="IPR013341">
    <property type="entry name" value="Mandelate_racemase_N_dom"/>
</dbReference>
<accession>A0A6N6VZ20</accession>
<feature type="binding site" evidence="6">
    <location>
        <position position="322"/>
    </location>
    <ligand>
        <name>substrate</name>
    </ligand>
</feature>
<feature type="binding site" evidence="6">
    <location>
        <position position="320"/>
    </location>
    <ligand>
        <name>substrate</name>
    </ligand>
</feature>
<dbReference type="GO" id="GO:0046872">
    <property type="term" value="F:metal ion binding"/>
    <property type="evidence" value="ECO:0007669"/>
    <property type="project" value="UniProtKB-KW"/>
</dbReference>
<evidence type="ECO:0000256" key="4">
    <source>
        <dbReference type="ARBA" id="ARBA00023235"/>
    </source>
</evidence>
<dbReference type="SFLD" id="SFLDS00001">
    <property type="entry name" value="Enolase"/>
    <property type="match status" value="1"/>
</dbReference>
<feature type="domain" description="Mandelate racemase/muconate lactonizing enzyme C-terminal" evidence="9">
    <location>
        <begin position="141"/>
        <end position="239"/>
    </location>
</feature>
<dbReference type="InterPro" id="IPR036849">
    <property type="entry name" value="Enolase-like_C_sf"/>
</dbReference>
<feature type="binding site" evidence="6">
    <location>
        <position position="297"/>
    </location>
    <ligand>
        <name>substrate</name>
    </ligand>
</feature>
<feature type="active site" description="Proton acceptor; specific for (R)-substrate epimerization" evidence="5">
    <location>
        <position position="162"/>
    </location>
</feature>
<feature type="binding site" evidence="6">
    <location>
        <position position="160"/>
    </location>
    <ligand>
        <name>substrate</name>
    </ligand>
</feature>
<evidence type="ECO:0000256" key="2">
    <source>
        <dbReference type="ARBA" id="ARBA00022723"/>
    </source>
</evidence>
<evidence type="ECO:0000313" key="10">
    <source>
        <dbReference type="EMBL" id="KAB8040472.1"/>
    </source>
</evidence>
<comment type="caution">
    <text evidence="10">The sequence shown here is derived from an EMBL/GenBank/DDBJ whole genome shotgun (WGS) entry which is preliminary data.</text>
</comment>
<organism evidence="10 11">
    <name type="scientific">Silvanigrella paludirubra</name>
    <dbReference type="NCBI Taxonomy" id="2499159"/>
    <lineage>
        <taxon>Bacteria</taxon>
        <taxon>Pseudomonadati</taxon>
        <taxon>Bdellovibrionota</taxon>
        <taxon>Oligoflexia</taxon>
        <taxon>Silvanigrellales</taxon>
        <taxon>Silvanigrellaceae</taxon>
        <taxon>Silvanigrella</taxon>
    </lineage>
</organism>
<evidence type="ECO:0000259" key="9">
    <source>
        <dbReference type="SMART" id="SM00922"/>
    </source>
</evidence>
<feature type="binding site" evidence="7">
    <location>
        <position position="190"/>
    </location>
    <ligand>
        <name>Mg(2+)</name>
        <dbReference type="ChEBI" id="CHEBI:18420"/>
    </ligand>
</feature>
<dbReference type="EC" id="5.1.1.-" evidence="8"/>
<dbReference type="InterPro" id="IPR029065">
    <property type="entry name" value="Enolase_C-like"/>
</dbReference>
<dbReference type="Pfam" id="PF02746">
    <property type="entry name" value="MR_MLE_N"/>
    <property type="match status" value="1"/>
</dbReference>
<evidence type="ECO:0000256" key="1">
    <source>
        <dbReference type="ARBA" id="ARBA00008031"/>
    </source>
</evidence>
<protein>
    <recommendedName>
        <fullName evidence="8">Dipeptide epimerase</fullName>
        <ecNumber evidence="8">5.1.1.-</ecNumber>
    </recommendedName>
</protein>
<feature type="binding site" evidence="6">
    <location>
        <position position="135"/>
    </location>
    <ligand>
        <name>substrate</name>
    </ligand>
</feature>
<dbReference type="SUPFAM" id="SSF54826">
    <property type="entry name" value="Enolase N-terminal domain-like"/>
    <property type="match status" value="1"/>
</dbReference>
<evidence type="ECO:0000256" key="8">
    <source>
        <dbReference type="RuleBase" id="RU366006"/>
    </source>
</evidence>
<dbReference type="SMART" id="SM00922">
    <property type="entry name" value="MR_MLE"/>
    <property type="match status" value="1"/>
</dbReference>
<feature type="active site" description="Proton acceptor; specific for (S)-substrate epimerization" evidence="5">
    <location>
        <position position="267"/>
    </location>
</feature>
<dbReference type="InterPro" id="IPR013342">
    <property type="entry name" value="Mandelate_racemase_C"/>
</dbReference>